<dbReference type="SUPFAM" id="SSF81321">
    <property type="entry name" value="Family A G protein-coupled receptor-like"/>
    <property type="match status" value="2"/>
</dbReference>
<feature type="transmembrane region" description="Helical" evidence="7">
    <location>
        <begin position="105"/>
        <end position="128"/>
    </location>
</feature>
<dbReference type="CDD" id="cd00637">
    <property type="entry name" value="7tm_classA_rhodopsin-like"/>
    <property type="match status" value="1"/>
</dbReference>
<dbReference type="STRING" id="6526.A0A2C9JSJ1"/>
<evidence type="ECO:0000313" key="8">
    <source>
        <dbReference type="EnsemblMetazoa" id="BGLB007379-PC"/>
    </source>
</evidence>
<dbReference type="EnsemblMetazoa" id="BGLB007379-RB">
    <property type="protein sequence ID" value="BGLB007379-PB"/>
    <property type="gene ID" value="BGLB007379"/>
</dbReference>
<dbReference type="Proteomes" id="UP000076420">
    <property type="component" value="Unassembled WGS sequence"/>
</dbReference>
<feature type="transmembrane region" description="Helical" evidence="7">
    <location>
        <begin position="432"/>
        <end position="454"/>
    </location>
</feature>
<feature type="region of interest" description="Disordered" evidence="6">
    <location>
        <begin position="143"/>
        <end position="168"/>
    </location>
</feature>
<reference evidence="8" key="1">
    <citation type="submission" date="2020-05" db="UniProtKB">
        <authorList>
            <consortium name="EnsemblMetazoa"/>
        </authorList>
    </citation>
    <scope>IDENTIFICATION</scope>
    <source>
        <strain evidence="8">BB02</strain>
    </source>
</reference>
<feature type="region of interest" description="Disordered" evidence="6">
    <location>
        <begin position="187"/>
        <end position="229"/>
    </location>
</feature>
<keyword evidence="7" id="KW-0812">Transmembrane</keyword>
<feature type="transmembrane region" description="Helical" evidence="7">
    <location>
        <begin position="372"/>
        <end position="397"/>
    </location>
</feature>
<proteinExistence type="predicted"/>
<feature type="region of interest" description="Disordered" evidence="6">
    <location>
        <begin position="538"/>
        <end position="569"/>
    </location>
</feature>
<evidence type="ECO:0000256" key="1">
    <source>
        <dbReference type="ARBA" id="ARBA00004651"/>
    </source>
</evidence>
<accession>A0A2C9JSJ1</accession>
<feature type="compositionally biased region" description="Polar residues" evidence="6">
    <location>
        <begin position="541"/>
        <end position="551"/>
    </location>
</feature>
<keyword evidence="5" id="KW-0807">Transducer</keyword>
<dbReference type="EnsemblMetazoa" id="BGLB007379-RD">
    <property type="protein sequence ID" value="BGLB007379-PD"/>
    <property type="gene ID" value="BGLB007379"/>
</dbReference>
<keyword evidence="3" id="KW-0297">G-protein coupled receptor</keyword>
<feature type="compositionally biased region" description="Polar residues" evidence="6">
    <location>
        <begin position="144"/>
        <end position="153"/>
    </location>
</feature>
<feature type="compositionally biased region" description="Acidic residues" evidence="6">
    <location>
        <begin position="552"/>
        <end position="561"/>
    </location>
</feature>
<dbReference type="PANTHER" id="PTHR24228">
    <property type="entry name" value="B2 BRADYKININ RECEPTOR/ANGIOTENSIN II RECEPTOR"/>
    <property type="match status" value="1"/>
</dbReference>
<dbReference type="GO" id="GO:0004930">
    <property type="term" value="F:G protein-coupled receptor activity"/>
    <property type="evidence" value="ECO:0007669"/>
    <property type="project" value="UniProtKB-KW"/>
</dbReference>
<keyword evidence="4" id="KW-0675">Receptor</keyword>
<evidence type="ECO:0000256" key="4">
    <source>
        <dbReference type="ARBA" id="ARBA00023170"/>
    </source>
</evidence>
<dbReference type="EnsemblMetazoa" id="BGLB007379-RC">
    <property type="protein sequence ID" value="BGLB007379-PC"/>
    <property type="gene ID" value="BGLB007379"/>
</dbReference>
<evidence type="ECO:0000256" key="6">
    <source>
        <dbReference type="SAM" id="MobiDB-lite"/>
    </source>
</evidence>
<evidence type="ECO:0000256" key="5">
    <source>
        <dbReference type="ARBA" id="ARBA00023224"/>
    </source>
</evidence>
<comment type="subcellular location">
    <subcellularLocation>
        <location evidence="1">Cell membrane</location>
        <topology evidence="1">Multi-pass membrane protein</topology>
    </subcellularLocation>
</comment>
<dbReference type="PANTHER" id="PTHR24228:SF59">
    <property type="entry name" value="NEUROPEPTIDE RECEPTOR 15"/>
    <property type="match status" value="1"/>
</dbReference>
<dbReference type="KEGG" id="bgt:106066393"/>
<evidence type="ECO:0000256" key="2">
    <source>
        <dbReference type="ARBA" id="ARBA00022475"/>
    </source>
</evidence>
<feature type="transmembrane region" description="Helical" evidence="7">
    <location>
        <begin position="64"/>
        <end position="85"/>
    </location>
</feature>
<feature type="compositionally biased region" description="Basic and acidic residues" evidence="6">
    <location>
        <begin position="187"/>
        <end position="204"/>
    </location>
</feature>
<dbReference type="VEuPathDB" id="VectorBase:BGLB007379"/>
<feature type="transmembrane region" description="Helical" evidence="7">
    <location>
        <begin position="320"/>
        <end position="341"/>
    </location>
</feature>
<evidence type="ECO:0000313" key="9">
    <source>
        <dbReference type="Proteomes" id="UP000076420"/>
    </source>
</evidence>
<feature type="transmembrane region" description="Helical" evidence="7">
    <location>
        <begin position="31"/>
        <end position="52"/>
    </location>
</feature>
<keyword evidence="2" id="KW-1003">Cell membrane</keyword>
<sequence length="627" mass="68819">MTNLLLSGNAKQTVGLTADHQTGQQLHVSGVFIVLLELALILENLLPVYVVLLWLPNRAVSDRLVAAFSIVCILSAIVPAPLGLASYFSGGWYGGAPTCTTYQVTSLWCNMSSLALLTYICAHCNVAVRHLCKLTSAEKRHTQHLISSSSTSPGLDVRNLKKSTSCPRPEVNNSLIACQSKTDVKNHLPSDVKDDSLAIRKTDSEPTVSTDVPPKQSERFDDAPVGEDNPKLSIEVRQLGAIYTNSNSTWLGTSHSISSPSTKPEIHGSIHFSSRSNRDASLSTSGFGYSRLDARQEYHPRDSSTDLNGSWFKTCRSSDYVTLSLFFVFFLTMSIASLPVVGLGPPTDISETSCRSWLVPLPEPIQEKVFCIAFIVFISVCLMTGSWTGVCVCIQVSQRIKLERRRKCRLYHEENVPDLEELSIIDTMKRHYSLTCIVLAGQLTWVPLLLMMVLHKSGVEVSEATLMYSNIVTSLPGLLNPLLYSLALANYRAGYKAFLNKCQCRKQRKGKTTDSVDDQSVDVTINVSQHGHLCIHGRANPSGSHTATSSFDCEEDEDDYPDSVAEPEPGRDVILMPSEKTPLNASADSVPPLLINSPRLARCHPQGLDQSIEYLLPCVDNDDETGL</sequence>
<name>A0A2C9JSJ1_BIOGL</name>
<protein>
    <recommendedName>
        <fullName evidence="10">G-protein coupled receptors family 1 profile domain-containing protein</fullName>
    </recommendedName>
</protein>
<evidence type="ECO:0008006" key="10">
    <source>
        <dbReference type="Google" id="ProtNLM"/>
    </source>
</evidence>
<dbReference type="VEuPathDB" id="VectorBase:BGLAX_048188"/>
<feature type="transmembrane region" description="Helical" evidence="7">
    <location>
        <begin position="466"/>
        <end position="491"/>
    </location>
</feature>
<organism evidence="8 9">
    <name type="scientific">Biomphalaria glabrata</name>
    <name type="common">Bloodfluke planorb</name>
    <name type="synonym">Freshwater snail</name>
    <dbReference type="NCBI Taxonomy" id="6526"/>
    <lineage>
        <taxon>Eukaryota</taxon>
        <taxon>Metazoa</taxon>
        <taxon>Spiralia</taxon>
        <taxon>Lophotrochozoa</taxon>
        <taxon>Mollusca</taxon>
        <taxon>Gastropoda</taxon>
        <taxon>Heterobranchia</taxon>
        <taxon>Euthyneura</taxon>
        <taxon>Panpulmonata</taxon>
        <taxon>Hygrophila</taxon>
        <taxon>Lymnaeoidea</taxon>
        <taxon>Planorbidae</taxon>
        <taxon>Biomphalaria</taxon>
    </lineage>
</organism>
<keyword evidence="7" id="KW-1133">Transmembrane helix</keyword>
<evidence type="ECO:0000256" key="3">
    <source>
        <dbReference type="ARBA" id="ARBA00023040"/>
    </source>
</evidence>
<dbReference type="GO" id="GO:0005886">
    <property type="term" value="C:plasma membrane"/>
    <property type="evidence" value="ECO:0007669"/>
    <property type="project" value="UniProtKB-SubCell"/>
</dbReference>
<evidence type="ECO:0000256" key="7">
    <source>
        <dbReference type="SAM" id="Phobius"/>
    </source>
</evidence>
<dbReference type="AlphaFoldDB" id="A0A2C9JSJ1"/>
<dbReference type="Gene3D" id="1.20.1070.10">
    <property type="entry name" value="Rhodopsin 7-helix transmembrane proteins"/>
    <property type="match status" value="2"/>
</dbReference>
<gene>
    <name evidence="8" type="primary">106066393</name>
</gene>
<keyword evidence="7" id="KW-0472">Membrane</keyword>